<dbReference type="EMBL" id="MT142840">
    <property type="protein sequence ID" value="QJA89352.1"/>
    <property type="molecule type" value="Genomic_DNA"/>
</dbReference>
<name>A0A6M3L698_9ZZZZ</name>
<reference evidence="1" key="1">
    <citation type="submission" date="2020-03" db="EMBL/GenBank/DDBJ databases">
        <title>The deep terrestrial virosphere.</title>
        <authorList>
            <person name="Holmfeldt K."/>
            <person name="Nilsson E."/>
            <person name="Simone D."/>
            <person name="Lopez-Fernandez M."/>
            <person name="Wu X."/>
            <person name="de Brujin I."/>
            <person name="Lundin D."/>
            <person name="Andersson A."/>
            <person name="Bertilsson S."/>
            <person name="Dopson M."/>
        </authorList>
    </citation>
    <scope>NUCLEOTIDE SEQUENCE</scope>
    <source>
        <strain evidence="1">MM415B02564</strain>
    </source>
</reference>
<sequence>MSMSAVAARVKWEKNHKWHLKVLDEIDEHTSGQKPLEPKVFNYNDPAKWYIAALALKDIPCKVVNLGAGVKKVIVADQVCPHCKGKGGNMKTIYVRMSLKMGDEKNPEQTCEAWLTAKIKGFTSEEVKSTIIPVLGGSAWKIDHIWETEE</sequence>
<proteinExistence type="predicted"/>
<evidence type="ECO:0000313" key="1">
    <source>
        <dbReference type="EMBL" id="QJA89352.1"/>
    </source>
</evidence>
<gene>
    <name evidence="1" type="ORF">MM415B02564_0015</name>
</gene>
<accession>A0A6M3L698</accession>
<dbReference type="AlphaFoldDB" id="A0A6M3L698"/>
<organism evidence="1">
    <name type="scientific">viral metagenome</name>
    <dbReference type="NCBI Taxonomy" id="1070528"/>
    <lineage>
        <taxon>unclassified sequences</taxon>
        <taxon>metagenomes</taxon>
        <taxon>organismal metagenomes</taxon>
    </lineage>
</organism>
<protein>
    <submittedName>
        <fullName evidence="1">Uncharacterized protein</fullName>
    </submittedName>
</protein>